<dbReference type="GeneID" id="31017846"/>
<dbReference type="Proteomes" id="UP000183809">
    <property type="component" value="Unassembled WGS sequence"/>
</dbReference>
<dbReference type="RefSeq" id="XP_020126834.1">
    <property type="nucleotide sequence ID" value="XM_020277585.1"/>
</dbReference>
<proteinExistence type="predicted"/>
<feature type="compositionally biased region" description="Basic and acidic residues" evidence="1">
    <location>
        <begin position="323"/>
        <end position="345"/>
    </location>
</feature>
<keyword evidence="3" id="KW-1185">Reference proteome</keyword>
<evidence type="ECO:0000313" key="2">
    <source>
        <dbReference type="EMBL" id="OJD30574.1"/>
    </source>
</evidence>
<protein>
    <submittedName>
        <fullName evidence="2">Uncharacterized protein</fullName>
    </submittedName>
</protein>
<feature type="compositionally biased region" description="Low complexity" evidence="1">
    <location>
        <begin position="295"/>
        <end position="314"/>
    </location>
</feature>
<sequence length="378" mass="39923">MSAFPTTLSALLPTPRLRTDVVQATVSTPMAFGVMASNGLLYRGCKSPAIKSSSGDIAATTSAPATATITENSSSASGGHSATSATTVATNICMWTIRIGKKGVMGAMSALRAFPTLVLGRKSRMVAGPGADDASRGPGSRCGDVGDVFDDSALDVILGDSTVPKTATEKTGARETVSKITIQETVDKIAVLETVNEIATQETVEEIAAHETVIQMVFQEIAFQGIVQGIVQEIVQDIVEASVHEATTQKAIQTVSDSADQLTITVPTSEFTFTGPFVEWKKHQSCGSEEAHHWSSGSPSPLFSLSDPSRRSSSIAEVVGGEQVKEKGNEEEKMEGEIMREDGKKKVSGKKSHKKKTKKHPVNKAAIWGGKKGRKGKC</sequence>
<feature type="region of interest" description="Disordered" evidence="1">
    <location>
        <begin position="289"/>
        <end position="378"/>
    </location>
</feature>
<gene>
    <name evidence="2" type="ORF">BKCO1_5800068</name>
</gene>
<accession>A0A1J9QNT7</accession>
<reference evidence="2 3" key="1">
    <citation type="submission" date="2016-10" db="EMBL/GenBank/DDBJ databases">
        <title>Proteomics and genomics reveal pathogen-plant mechanisms compatible with a hemibiotrophic lifestyle of Diplodia corticola.</title>
        <authorList>
            <person name="Fernandes I."/>
            <person name="De Jonge R."/>
            <person name="Van De Peer Y."/>
            <person name="Devreese B."/>
            <person name="Alves A."/>
            <person name="Esteves A.C."/>
        </authorList>
    </citation>
    <scope>NUCLEOTIDE SEQUENCE [LARGE SCALE GENOMIC DNA]</scope>
    <source>
        <strain evidence="2 3">CBS 112549</strain>
    </source>
</reference>
<comment type="caution">
    <text evidence="2">The sequence shown here is derived from an EMBL/GenBank/DDBJ whole genome shotgun (WGS) entry which is preliminary data.</text>
</comment>
<name>A0A1J9QNT7_9PEZI</name>
<dbReference type="AlphaFoldDB" id="A0A1J9QNT7"/>
<feature type="compositionally biased region" description="Basic residues" evidence="1">
    <location>
        <begin position="346"/>
        <end position="362"/>
    </location>
</feature>
<evidence type="ECO:0000256" key="1">
    <source>
        <dbReference type="SAM" id="MobiDB-lite"/>
    </source>
</evidence>
<dbReference type="EMBL" id="MNUE01000058">
    <property type="protein sequence ID" value="OJD30574.1"/>
    <property type="molecule type" value="Genomic_DNA"/>
</dbReference>
<evidence type="ECO:0000313" key="3">
    <source>
        <dbReference type="Proteomes" id="UP000183809"/>
    </source>
</evidence>
<organism evidence="2 3">
    <name type="scientific">Diplodia corticola</name>
    <dbReference type="NCBI Taxonomy" id="236234"/>
    <lineage>
        <taxon>Eukaryota</taxon>
        <taxon>Fungi</taxon>
        <taxon>Dikarya</taxon>
        <taxon>Ascomycota</taxon>
        <taxon>Pezizomycotina</taxon>
        <taxon>Dothideomycetes</taxon>
        <taxon>Dothideomycetes incertae sedis</taxon>
        <taxon>Botryosphaeriales</taxon>
        <taxon>Botryosphaeriaceae</taxon>
        <taxon>Diplodia</taxon>
    </lineage>
</organism>